<dbReference type="PANTHER" id="PTHR15157">
    <property type="entry name" value="UV RADIATION RESISTANCE-ASSOCIATED GENE PROTEIN"/>
    <property type="match status" value="1"/>
</dbReference>
<reference evidence="1 2" key="1">
    <citation type="journal article" date="2024" name="Nat. Commun.">
        <title>Phylogenomics reveals the evolutionary origins of lichenization in chlorophyte algae.</title>
        <authorList>
            <person name="Puginier C."/>
            <person name="Libourel C."/>
            <person name="Otte J."/>
            <person name="Skaloud P."/>
            <person name="Haon M."/>
            <person name="Grisel S."/>
            <person name="Petersen M."/>
            <person name="Berrin J.G."/>
            <person name="Delaux P.M."/>
            <person name="Dal Grande F."/>
            <person name="Keller J."/>
        </authorList>
    </citation>
    <scope>NUCLEOTIDE SEQUENCE [LARGE SCALE GENOMIC DNA]</scope>
    <source>
        <strain evidence="1 2">SAG 2145</strain>
    </source>
</reference>
<dbReference type="EMBL" id="JALJOS010000023">
    <property type="protein sequence ID" value="KAK9825765.1"/>
    <property type="molecule type" value="Genomic_DNA"/>
</dbReference>
<dbReference type="GO" id="GO:0005768">
    <property type="term" value="C:endosome"/>
    <property type="evidence" value="ECO:0007669"/>
    <property type="project" value="TreeGrafter"/>
</dbReference>
<proteinExistence type="predicted"/>
<evidence type="ECO:0000313" key="2">
    <source>
        <dbReference type="Proteomes" id="UP001438707"/>
    </source>
</evidence>
<evidence type="ECO:0000313" key="1">
    <source>
        <dbReference type="EMBL" id="KAK9825765.1"/>
    </source>
</evidence>
<dbReference type="Proteomes" id="UP001438707">
    <property type="component" value="Unassembled WGS sequence"/>
</dbReference>
<keyword evidence="2" id="KW-1185">Reference proteome</keyword>
<gene>
    <name evidence="1" type="ORF">WJX74_005604</name>
</gene>
<dbReference type="GO" id="GO:0000149">
    <property type="term" value="F:SNARE binding"/>
    <property type="evidence" value="ECO:0007669"/>
    <property type="project" value="TreeGrafter"/>
</dbReference>
<dbReference type="PANTHER" id="PTHR15157:SF25">
    <property type="entry name" value="OS07G0418000 PROTEIN"/>
    <property type="match status" value="1"/>
</dbReference>
<organism evidence="1 2">
    <name type="scientific">Apatococcus lobatus</name>
    <dbReference type="NCBI Taxonomy" id="904363"/>
    <lineage>
        <taxon>Eukaryota</taxon>
        <taxon>Viridiplantae</taxon>
        <taxon>Chlorophyta</taxon>
        <taxon>core chlorophytes</taxon>
        <taxon>Trebouxiophyceae</taxon>
        <taxon>Chlorellales</taxon>
        <taxon>Chlorellaceae</taxon>
        <taxon>Apatococcus</taxon>
    </lineage>
</organism>
<dbReference type="InterPro" id="IPR023214">
    <property type="entry name" value="HAD_sf"/>
</dbReference>
<protein>
    <submittedName>
        <fullName evidence="1">Uncharacterized protein</fullName>
    </submittedName>
</protein>
<comment type="caution">
    <text evidence="1">The sequence shown here is derived from an EMBL/GenBank/DDBJ whole genome shotgun (WGS) entry which is preliminary data.</text>
</comment>
<name>A0AAW1QW55_9CHLO</name>
<dbReference type="GO" id="GO:0000323">
    <property type="term" value="C:lytic vacuole"/>
    <property type="evidence" value="ECO:0007669"/>
    <property type="project" value="TreeGrafter"/>
</dbReference>
<dbReference type="Gene3D" id="3.40.50.1000">
    <property type="entry name" value="HAD superfamily/HAD-like"/>
    <property type="match status" value="1"/>
</dbReference>
<dbReference type="InterPro" id="IPR036412">
    <property type="entry name" value="HAD-like_sf"/>
</dbReference>
<dbReference type="GO" id="GO:0035493">
    <property type="term" value="P:SNARE complex assembly"/>
    <property type="evidence" value="ECO:0007669"/>
    <property type="project" value="TreeGrafter"/>
</dbReference>
<dbReference type="SUPFAM" id="SSF56784">
    <property type="entry name" value="HAD-like"/>
    <property type="match status" value="1"/>
</dbReference>
<accession>A0AAW1QW55</accession>
<sequence length="297" mass="34032">MLAATHTVHLVPTYLRPRVTYLVQRKSRNPSRPMAQSQQHLWALDFDGVVCDSVGESSITAWKAAARLWPDIFDSKAAAAEKKKVLEGMRLCRPVIETGFENPVQARCLLEGISPNAILADWHSILETKMDEWKLERAQLVELFGSARDDWMKQDIDGWLNANGIYAGLPEMLQHVMKAHELYIVTTKQERFTEALLRDMAKVPLHSDRIWSTTVSGKPKSDMLVKLQSQHPDRIYHFVEDKLGTLEKVLQITELDHWKLYLVDWGYNTREERSRAAANPRIQVVKRDQLAFAMGTS</sequence>
<dbReference type="AlphaFoldDB" id="A0AAW1QW55"/>